<organism evidence="1">
    <name type="scientific">mine drainage metagenome</name>
    <dbReference type="NCBI Taxonomy" id="410659"/>
    <lineage>
        <taxon>unclassified sequences</taxon>
        <taxon>metagenomes</taxon>
        <taxon>ecological metagenomes</taxon>
    </lineage>
</organism>
<dbReference type="InterPro" id="IPR006175">
    <property type="entry name" value="YjgF/YER057c/UK114"/>
</dbReference>
<dbReference type="AlphaFoldDB" id="T0ZF94"/>
<reference evidence="1" key="1">
    <citation type="submission" date="2013-08" db="EMBL/GenBank/DDBJ databases">
        <authorList>
            <person name="Mendez C."/>
            <person name="Richter M."/>
            <person name="Ferrer M."/>
            <person name="Sanchez J."/>
        </authorList>
    </citation>
    <scope>NUCLEOTIDE SEQUENCE</scope>
</reference>
<evidence type="ECO:0000313" key="1">
    <source>
        <dbReference type="EMBL" id="EQD42977.1"/>
    </source>
</evidence>
<dbReference type="PANTHER" id="PTHR11803:SF39">
    <property type="entry name" value="2-IMINOBUTANOATE_2-IMINOPROPANOATE DEAMINASE"/>
    <property type="match status" value="1"/>
</dbReference>
<dbReference type="GO" id="GO:0019239">
    <property type="term" value="F:deaminase activity"/>
    <property type="evidence" value="ECO:0007669"/>
    <property type="project" value="TreeGrafter"/>
</dbReference>
<accession>T0ZF94</accession>
<dbReference type="SUPFAM" id="SSF55298">
    <property type="entry name" value="YjgF-like"/>
    <property type="match status" value="1"/>
</dbReference>
<proteinExistence type="predicted"/>
<dbReference type="CDD" id="cd00448">
    <property type="entry name" value="YjgF_YER057c_UK114_family"/>
    <property type="match status" value="1"/>
</dbReference>
<dbReference type="EMBL" id="AUZZ01007276">
    <property type="protein sequence ID" value="EQD42977.1"/>
    <property type="molecule type" value="Genomic_DNA"/>
</dbReference>
<dbReference type="Gene3D" id="3.30.1330.40">
    <property type="entry name" value="RutC-like"/>
    <property type="match status" value="1"/>
</dbReference>
<dbReference type="InterPro" id="IPR035959">
    <property type="entry name" value="RutC-like_sf"/>
</dbReference>
<protein>
    <submittedName>
        <fullName evidence="1">Endoribonuclease L-PSP</fullName>
    </submittedName>
</protein>
<name>T0ZF94_9ZZZZ</name>
<dbReference type="Pfam" id="PF01042">
    <property type="entry name" value="Ribonuc_L-PSP"/>
    <property type="match status" value="1"/>
</dbReference>
<dbReference type="GO" id="GO:0005829">
    <property type="term" value="C:cytosol"/>
    <property type="evidence" value="ECO:0007669"/>
    <property type="project" value="TreeGrafter"/>
</dbReference>
<dbReference type="PANTHER" id="PTHR11803">
    <property type="entry name" value="2-IMINOBUTANOATE/2-IMINOPROPANOATE DEAMINASE RIDA"/>
    <property type="match status" value="1"/>
</dbReference>
<gene>
    <name evidence="1" type="ORF">B2A_10082</name>
</gene>
<sequence>MSVIKIIVPGIGRLPALCHAVVAGDFIFAPAHWEPGAVRCSWFPAASQTTQTLRNIELILQSCRASLADLVKLNVFMADIGDFATMNAAYLVVMGAEPPVRITVGKAALALGAVVEIDGVAYRPGAVART</sequence>
<comment type="caution">
    <text evidence="1">The sequence shown here is derived from an EMBL/GenBank/DDBJ whole genome shotgun (WGS) entry which is preliminary data.</text>
</comment>
<reference evidence="1" key="2">
    <citation type="journal article" date="2014" name="ISME J.">
        <title>Microbial stratification in low pH oxic and suboxic macroscopic growths along an acid mine drainage.</title>
        <authorList>
            <person name="Mendez-Garcia C."/>
            <person name="Mesa V."/>
            <person name="Sprenger R.R."/>
            <person name="Richter M."/>
            <person name="Diez M.S."/>
            <person name="Solano J."/>
            <person name="Bargiela R."/>
            <person name="Golyshina O.V."/>
            <person name="Manteca A."/>
            <person name="Ramos J.L."/>
            <person name="Gallego J.R."/>
            <person name="Llorente I."/>
            <person name="Martins Dos Santos V.A."/>
            <person name="Jensen O.N."/>
            <person name="Pelaez A.I."/>
            <person name="Sanchez J."/>
            <person name="Ferrer M."/>
        </authorList>
    </citation>
    <scope>NUCLEOTIDE SEQUENCE</scope>
</reference>